<gene>
    <name evidence="1" type="ORF">AA309_14345</name>
</gene>
<keyword evidence="2" id="KW-1185">Reference proteome</keyword>
<dbReference type="PATRIC" id="fig|1225564.3.peg.3737"/>
<name>A0A0H1RBT3_9HYPH</name>
<sequence>MKIILNGEEREIEERILSHALCELDFGDAVVATAVNERFVPASQRSAIELNDGDRLEVLAPMQGG</sequence>
<dbReference type="PANTHER" id="PTHR34472">
    <property type="entry name" value="SULFUR CARRIER PROTEIN THIS"/>
    <property type="match status" value="1"/>
</dbReference>
<reference evidence="1 2" key="1">
    <citation type="submission" date="2015-05" db="EMBL/GenBank/DDBJ databases">
        <title>Draft genome sequence of Microvirga vignae strain BR3299, a novel nitrogen fixing bacteria isolated from Brazil semi-aired region.</title>
        <authorList>
            <person name="Zilli J.E."/>
            <person name="Passos S.R."/>
            <person name="Leite J."/>
            <person name="Baldani J.I."/>
            <person name="Xavier G.R."/>
            <person name="Rumjaneck N.G."/>
            <person name="Simoes-Araujo J.L."/>
        </authorList>
    </citation>
    <scope>NUCLEOTIDE SEQUENCE [LARGE SCALE GENOMIC DNA]</scope>
    <source>
        <strain evidence="1 2">BR3299</strain>
    </source>
</reference>
<dbReference type="InterPro" id="IPR010035">
    <property type="entry name" value="Thi_S"/>
</dbReference>
<proteinExistence type="predicted"/>
<dbReference type="STRING" id="1225564.AA309_14345"/>
<evidence type="ECO:0000313" key="2">
    <source>
        <dbReference type="Proteomes" id="UP000035489"/>
    </source>
</evidence>
<dbReference type="InterPro" id="IPR003749">
    <property type="entry name" value="ThiS/MoaD-like"/>
</dbReference>
<dbReference type="SUPFAM" id="SSF54285">
    <property type="entry name" value="MoaD/ThiS"/>
    <property type="match status" value="1"/>
</dbReference>
<evidence type="ECO:0008006" key="3">
    <source>
        <dbReference type="Google" id="ProtNLM"/>
    </source>
</evidence>
<evidence type="ECO:0000313" key="1">
    <source>
        <dbReference type="EMBL" id="KLK92509.1"/>
    </source>
</evidence>
<dbReference type="Gene3D" id="3.10.20.30">
    <property type="match status" value="1"/>
</dbReference>
<dbReference type="Pfam" id="PF02597">
    <property type="entry name" value="ThiS"/>
    <property type="match status" value="1"/>
</dbReference>
<organism evidence="1 2">
    <name type="scientific">Microvirga vignae</name>
    <dbReference type="NCBI Taxonomy" id="1225564"/>
    <lineage>
        <taxon>Bacteria</taxon>
        <taxon>Pseudomonadati</taxon>
        <taxon>Pseudomonadota</taxon>
        <taxon>Alphaproteobacteria</taxon>
        <taxon>Hyphomicrobiales</taxon>
        <taxon>Methylobacteriaceae</taxon>
        <taxon>Microvirga</taxon>
    </lineage>
</organism>
<dbReference type="InterPro" id="IPR012675">
    <property type="entry name" value="Beta-grasp_dom_sf"/>
</dbReference>
<dbReference type="AlphaFoldDB" id="A0A0H1RBT3"/>
<dbReference type="InterPro" id="IPR016155">
    <property type="entry name" value="Mopterin_synth/thiamin_S_b"/>
</dbReference>
<dbReference type="EMBL" id="LCYG01000033">
    <property type="protein sequence ID" value="KLK92509.1"/>
    <property type="molecule type" value="Genomic_DNA"/>
</dbReference>
<dbReference type="NCBIfam" id="TIGR01683">
    <property type="entry name" value="thiS"/>
    <property type="match status" value="1"/>
</dbReference>
<dbReference type="Proteomes" id="UP000035489">
    <property type="component" value="Unassembled WGS sequence"/>
</dbReference>
<accession>A0A0H1RBT3</accession>
<dbReference type="PANTHER" id="PTHR34472:SF1">
    <property type="entry name" value="SULFUR CARRIER PROTEIN THIS"/>
    <property type="match status" value="1"/>
</dbReference>
<dbReference type="OrthoDB" id="197113at2"/>
<protein>
    <recommendedName>
        <fullName evidence="3">Thiamine biosynthesis protein ThiS</fullName>
    </recommendedName>
</protein>
<comment type="caution">
    <text evidence="1">The sequence shown here is derived from an EMBL/GenBank/DDBJ whole genome shotgun (WGS) entry which is preliminary data.</text>
</comment>
<dbReference type="CDD" id="cd00565">
    <property type="entry name" value="Ubl_ThiS"/>
    <property type="match status" value="1"/>
</dbReference>
<dbReference type="RefSeq" id="WP_047189711.1">
    <property type="nucleotide sequence ID" value="NZ_LCYG01000033.1"/>
</dbReference>